<feature type="transmembrane region" description="Helical" evidence="25">
    <location>
        <begin position="1031"/>
        <end position="1059"/>
    </location>
</feature>
<dbReference type="FunFam" id="3.30.70.1230:FF:000008">
    <property type="entry name" value="Adenylate cyclase type 9"/>
    <property type="match status" value="1"/>
</dbReference>
<keyword evidence="8" id="KW-0479">Metal-binding</keyword>
<feature type="transmembrane region" description="Helical" evidence="25">
    <location>
        <begin position="1145"/>
        <end position="1164"/>
    </location>
</feature>
<dbReference type="PROSITE" id="PS50125">
    <property type="entry name" value="GUANYLATE_CYCLASE_2"/>
    <property type="match status" value="2"/>
</dbReference>
<evidence type="ECO:0000256" key="22">
    <source>
        <dbReference type="ARBA" id="ARBA00081427"/>
    </source>
</evidence>
<dbReference type="Gene3D" id="3.30.70.1230">
    <property type="entry name" value="Nucleotide cyclase"/>
    <property type="match status" value="2"/>
</dbReference>
<evidence type="ECO:0000256" key="15">
    <source>
        <dbReference type="ARBA" id="ARBA00023136"/>
    </source>
</evidence>
<dbReference type="GO" id="GO:0046872">
    <property type="term" value="F:metal ion binding"/>
    <property type="evidence" value="ECO:0007669"/>
    <property type="project" value="UniProtKB-KW"/>
</dbReference>
<dbReference type="GO" id="GO:0006171">
    <property type="term" value="P:cAMP biosynthetic process"/>
    <property type="evidence" value="ECO:0007669"/>
    <property type="project" value="UniProtKB-KW"/>
</dbReference>
<evidence type="ECO:0000259" key="26">
    <source>
        <dbReference type="PROSITE" id="PS50125"/>
    </source>
</evidence>
<dbReference type="GO" id="GO:0005886">
    <property type="term" value="C:plasma membrane"/>
    <property type="evidence" value="ECO:0007669"/>
    <property type="project" value="UniProtKB-SubCell"/>
</dbReference>
<evidence type="ECO:0000256" key="17">
    <source>
        <dbReference type="ARBA" id="ARBA00023211"/>
    </source>
</evidence>
<evidence type="ECO:0000256" key="2">
    <source>
        <dbReference type="ARBA" id="ARBA00001936"/>
    </source>
</evidence>
<evidence type="ECO:0000256" key="21">
    <source>
        <dbReference type="ARBA" id="ARBA00081232"/>
    </source>
</evidence>
<gene>
    <name evidence="27" type="ORF">PPYR_12814</name>
</gene>
<feature type="transmembrane region" description="Helical" evidence="25">
    <location>
        <begin position="965"/>
        <end position="984"/>
    </location>
</feature>
<keyword evidence="6" id="KW-1003">Cell membrane</keyword>
<dbReference type="SUPFAM" id="SSF55073">
    <property type="entry name" value="Nucleotide cyclase"/>
    <property type="match status" value="2"/>
</dbReference>
<keyword evidence="15 25" id="KW-0472">Membrane</keyword>
<dbReference type="Pfam" id="PF00211">
    <property type="entry name" value="Guanylate_cyc"/>
    <property type="match status" value="2"/>
</dbReference>
<keyword evidence="10" id="KW-0547">Nucleotide-binding</keyword>
<keyword evidence="11" id="KW-0067">ATP-binding</keyword>
<dbReference type="GO" id="GO:0007189">
    <property type="term" value="P:adenylate cyclase-activating G protein-coupled receptor signaling pathway"/>
    <property type="evidence" value="ECO:0007669"/>
    <property type="project" value="TreeGrafter"/>
</dbReference>
<evidence type="ECO:0000313" key="28">
    <source>
        <dbReference type="Proteomes" id="UP000327044"/>
    </source>
</evidence>
<dbReference type="InParanoid" id="A0A5N4A790"/>
<evidence type="ECO:0000256" key="18">
    <source>
        <dbReference type="ARBA" id="ARBA00023239"/>
    </source>
</evidence>
<dbReference type="PANTHER" id="PTHR45627">
    <property type="entry name" value="ADENYLATE CYCLASE TYPE 1"/>
    <property type="match status" value="1"/>
</dbReference>
<evidence type="ECO:0000256" key="23">
    <source>
        <dbReference type="RuleBase" id="RU000405"/>
    </source>
</evidence>
<feature type="domain" description="Guanylate cyclase" evidence="26">
    <location>
        <begin position="1226"/>
        <end position="1366"/>
    </location>
</feature>
<dbReference type="FunCoup" id="A0A5N4A790">
    <property type="interactions" value="259"/>
</dbReference>
<evidence type="ECO:0000256" key="16">
    <source>
        <dbReference type="ARBA" id="ARBA00023180"/>
    </source>
</evidence>
<evidence type="ECO:0000256" key="19">
    <source>
        <dbReference type="ARBA" id="ARBA00070496"/>
    </source>
</evidence>
<feature type="transmembrane region" description="Helical" evidence="25">
    <location>
        <begin position="236"/>
        <end position="260"/>
    </location>
</feature>
<name>A0A5N4A790_PHOPY</name>
<evidence type="ECO:0000256" key="20">
    <source>
        <dbReference type="ARBA" id="ARBA00081225"/>
    </source>
</evidence>
<feature type="transmembrane region" description="Helical" evidence="25">
    <location>
        <begin position="183"/>
        <end position="203"/>
    </location>
</feature>
<keyword evidence="9" id="KW-0677">Repeat</keyword>
<comment type="subcellular location">
    <subcellularLocation>
        <location evidence="4">Cell membrane</location>
        <topology evidence="4">Multi-pass membrane protein</topology>
    </subcellularLocation>
</comment>
<feature type="transmembrane region" description="Helical" evidence="25">
    <location>
        <begin position="1090"/>
        <end position="1107"/>
    </location>
</feature>
<feature type="transmembrane region" description="Helical" evidence="25">
    <location>
        <begin position="148"/>
        <end position="171"/>
    </location>
</feature>
<dbReference type="InterPro" id="IPR001054">
    <property type="entry name" value="A/G_cyclase"/>
</dbReference>
<dbReference type="InterPro" id="IPR018297">
    <property type="entry name" value="A/G_cyclase_CS"/>
</dbReference>
<keyword evidence="7 25" id="KW-0812">Transmembrane</keyword>
<evidence type="ECO:0000256" key="13">
    <source>
        <dbReference type="ARBA" id="ARBA00022989"/>
    </source>
</evidence>
<proteinExistence type="inferred from homology"/>
<feature type="region of interest" description="Disordered" evidence="24">
    <location>
        <begin position="543"/>
        <end position="590"/>
    </location>
</feature>
<comment type="catalytic activity">
    <reaction evidence="1">
        <text>ATP = 3',5'-cyclic AMP + diphosphate</text>
        <dbReference type="Rhea" id="RHEA:15389"/>
        <dbReference type="ChEBI" id="CHEBI:30616"/>
        <dbReference type="ChEBI" id="CHEBI:33019"/>
        <dbReference type="ChEBI" id="CHEBI:58165"/>
        <dbReference type="EC" id="4.6.1.1"/>
    </reaction>
</comment>
<evidence type="ECO:0000256" key="1">
    <source>
        <dbReference type="ARBA" id="ARBA00001593"/>
    </source>
</evidence>
<evidence type="ECO:0000256" key="8">
    <source>
        <dbReference type="ARBA" id="ARBA00022723"/>
    </source>
</evidence>
<evidence type="ECO:0000256" key="11">
    <source>
        <dbReference type="ARBA" id="ARBA00022840"/>
    </source>
</evidence>
<evidence type="ECO:0000256" key="12">
    <source>
        <dbReference type="ARBA" id="ARBA00022842"/>
    </source>
</evidence>
<comment type="cofactor">
    <cofactor evidence="2">
        <name>Mn(2+)</name>
        <dbReference type="ChEBI" id="CHEBI:29035"/>
    </cofactor>
</comment>
<keyword evidence="13 25" id="KW-1133">Transmembrane helix</keyword>
<evidence type="ECO:0000256" key="6">
    <source>
        <dbReference type="ARBA" id="ARBA00022475"/>
    </source>
</evidence>
<evidence type="ECO:0000256" key="4">
    <source>
        <dbReference type="ARBA" id="ARBA00004651"/>
    </source>
</evidence>
<keyword evidence="16" id="KW-0325">Glycoprotein</keyword>
<evidence type="ECO:0000256" key="10">
    <source>
        <dbReference type="ARBA" id="ARBA00022741"/>
    </source>
</evidence>
<sequence>MSTVKRFSSVSFSKSEQDMQDDETFQLSLAPHVQTYLSQMSQAAGCWGKCLPIPFERAASKSWWDPTFDSEVLEEQYKKSAAPNNRLKFRYAIWYVLLISLSWFFYFLTMGLLNSTEVWPILCGVLAIVALLSIAIMVLTYQDFFNAYMVFLSFGIAVILCVLSLTFLSVVPVVYGSSVNKTVTTISPAGHFSVCIEILLLIYTILPLRLYMCITIGVLYSTVFELLTWLTDEQSYEIIAIIVRVLVHLCIHFIGLHIFIMSNVRMRDTFMQVGQSLLVGQQLKAEKNLKESMLHSLMPPQVAEWLMGEDEHFAKTGKEGRDSTETGDMKTLFRPFNMNRMENVSILFADIVGFTKISSTKTAEELVDILNQLFQKFDILCKQSQCEKISTLGDCYYCVSGCPQPRPDHAKCCVEMGLGMIQVIKQFDQEHNQGVNMRVGVHTGTVLCGIVGTKRFKFDVWSNDVTLANKMESTGKPGMVHISEKTYEFLEDMYITEDGQSDYGLKTYFIIRRRHEAPLSASNSVRKKPQLIQAHPQLIQQQSQLPPLTPPPPPSQPEKEQEDTQKSQTPSLQLIISPPTTPPITSPQIRPRVLSCDNSATQFKISHNPNMLSPDVCKIKASSLPSILDEQELDVDKDSGEGSDAIKTPTSTASSGRYSVKLKNWKIPSFLRKTDAAPKTTNEDPSQNTISCIEPLLNNSTNYKQVPRIIETHHQPNSKDDDLKEDIDVKSYISQSRSDIGQYDFAANELSNFIRSGSRSSSQEYSVLTRAESNRSRRGRSPNFDIVPVERSRSATVAIPALDRPKRSLDVPHRLSSIFLDDQLSTTYSVNSRKDSGIRSNSRRSSIQMENHIPLTDNGQQRMSDYFTSSQSSITASQTATGGGAFLEKFGRSIQNLRKQSDLQLIRCVQKNSESDRSYFIEPQLSRLTLFFEDKKMEQEYRENVHSLTEQDTIATLANSRFNTYFDVFVSTVVFVVISISLFISYELTILWLVVFVILCLIQVCGIALCFRRFVEFSESLFSFCSRWYGWNAFGGTLVSVPIIAVLCNFVCSRLFFTANVSDYLYSYLLCVGIVHFCNFTQLNCWMKNCLATCFGILFICLILSGICPCDVPNLKMENSSVNLTFENLSYADNTTVVPVTGLYLYNWEILIDVLLLLVLIWLLNREFEIGYRLSFHASFVANRDKLQVQRLKTQADWLIYNIVPEHVAVQLKKNAKYSENFKDVAVIFASIVNFNEMYDESYLGGKEFLRVLNELIGDFDELLTLPEFQSVEKIKTIGSTFMAASGLNSKMRLEQSDPHAHLFALMEFSLAMQKVIDNFNRDLIEFNLILRTGYNFGDVTAAVIGNTKMYYDIWGDAVNIASRMDSTGVSGRIQVGEQCLSVLEKRYIFEPRGSMYVKGKGDMNLFLLVDRRNENEIAK</sequence>
<evidence type="ECO:0000256" key="3">
    <source>
        <dbReference type="ARBA" id="ARBA00001946"/>
    </source>
</evidence>
<dbReference type="SMART" id="SM00044">
    <property type="entry name" value="CYCc"/>
    <property type="match status" value="2"/>
</dbReference>
<keyword evidence="17" id="KW-0464">Manganese</keyword>
<keyword evidence="14" id="KW-0115">cAMP biosynthesis</keyword>
<comment type="caution">
    <text evidence="27">The sequence shown here is derived from an EMBL/GenBank/DDBJ whole genome shotgun (WGS) entry which is preliminary data.</text>
</comment>
<dbReference type="EC" id="4.6.1.1" evidence="5"/>
<feature type="transmembrane region" description="Helical" evidence="25">
    <location>
        <begin position="990"/>
        <end position="1011"/>
    </location>
</feature>
<feature type="transmembrane region" description="Helical" evidence="25">
    <location>
        <begin position="119"/>
        <end position="141"/>
    </location>
</feature>
<comment type="similarity">
    <text evidence="23">Belongs to the adenylyl cyclase class-4/guanylyl cyclase family.</text>
</comment>
<protein>
    <recommendedName>
        <fullName evidence="19">Adenylate cyclase type 9</fullName>
        <ecNumber evidence="5">4.6.1.1</ecNumber>
    </recommendedName>
    <alternativeName>
        <fullName evidence="22">ATP pyrophosphate-lyase 9</fullName>
    </alternativeName>
    <alternativeName>
        <fullName evidence="20">Adenylate cyclase type IX</fullName>
    </alternativeName>
    <alternativeName>
        <fullName evidence="21">Adenylyl cyclase 9</fullName>
    </alternativeName>
</protein>
<evidence type="ECO:0000256" key="5">
    <source>
        <dbReference type="ARBA" id="ARBA00012201"/>
    </source>
</evidence>
<feature type="region of interest" description="Disordered" evidence="24">
    <location>
        <begin position="761"/>
        <end position="785"/>
    </location>
</feature>
<feature type="domain" description="Guanylate cyclase" evidence="26">
    <location>
        <begin position="345"/>
        <end position="472"/>
    </location>
</feature>
<accession>A0A5N4A790</accession>
<dbReference type="InterPro" id="IPR029787">
    <property type="entry name" value="Nucleotide_cyclase"/>
</dbReference>
<dbReference type="Proteomes" id="UP000327044">
    <property type="component" value="Unassembled WGS sequence"/>
</dbReference>
<feature type="transmembrane region" description="Helical" evidence="25">
    <location>
        <begin position="1065"/>
        <end position="1083"/>
    </location>
</feature>
<feature type="transmembrane region" description="Helical" evidence="25">
    <location>
        <begin position="92"/>
        <end position="113"/>
    </location>
</feature>
<evidence type="ECO:0000256" key="14">
    <source>
        <dbReference type="ARBA" id="ARBA00022998"/>
    </source>
</evidence>
<dbReference type="CDD" id="cd07302">
    <property type="entry name" value="CHD"/>
    <property type="match status" value="2"/>
</dbReference>
<dbReference type="FunFam" id="3.30.70.1230:FF:000014">
    <property type="entry name" value="adenylate cyclase type 9"/>
    <property type="match status" value="1"/>
</dbReference>
<organism evidence="27 28">
    <name type="scientific">Photinus pyralis</name>
    <name type="common">Common eastern firefly</name>
    <name type="synonym">Lampyris pyralis</name>
    <dbReference type="NCBI Taxonomy" id="7054"/>
    <lineage>
        <taxon>Eukaryota</taxon>
        <taxon>Metazoa</taxon>
        <taxon>Ecdysozoa</taxon>
        <taxon>Arthropoda</taxon>
        <taxon>Hexapoda</taxon>
        <taxon>Insecta</taxon>
        <taxon>Pterygota</taxon>
        <taxon>Neoptera</taxon>
        <taxon>Endopterygota</taxon>
        <taxon>Coleoptera</taxon>
        <taxon>Polyphaga</taxon>
        <taxon>Elateriformia</taxon>
        <taxon>Elateroidea</taxon>
        <taxon>Lampyridae</taxon>
        <taxon>Lampyrinae</taxon>
        <taxon>Photinus</taxon>
    </lineage>
</organism>
<feature type="compositionally biased region" description="Pro residues" evidence="24">
    <location>
        <begin position="547"/>
        <end position="556"/>
    </location>
</feature>
<keyword evidence="12" id="KW-0460">Magnesium</keyword>
<comment type="cofactor">
    <cofactor evidence="3">
        <name>Mg(2+)</name>
        <dbReference type="ChEBI" id="CHEBI:18420"/>
    </cofactor>
</comment>
<evidence type="ECO:0000256" key="25">
    <source>
        <dbReference type="SAM" id="Phobius"/>
    </source>
</evidence>
<keyword evidence="18 23" id="KW-0456">Lyase</keyword>
<dbReference type="GO" id="GO:0035556">
    <property type="term" value="P:intracellular signal transduction"/>
    <property type="evidence" value="ECO:0007669"/>
    <property type="project" value="InterPro"/>
</dbReference>
<dbReference type="GO" id="GO:0004016">
    <property type="term" value="F:adenylate cyclase activity"/>
    <property type="evidence" value="ECO:0007669"/>
    <property type="project" value="UniProtKB-EC"/>
</dbReference>
<dbReference type="EMBL" id="VVIM01000009">
    <property type="protein sequence ID" value="KAB0793194.1"/>
    <property type="molecule type" value="Genomic_DNA"/>
</dbReference>
<dbReference type="GO" id="GO:0005524">
    <property type="term" value="F:ATP binding"/>
    <property type="evidence" value="ECO:0007669"/>
    <property type="project" value="UniProtKB-KW"/>
</dbReference>
<evidence type="ECO:0000313" key="27">
    <source>
        <dbReference type="EMBL" id="KAB0793194.1"/>
    </source>
</evidence>
<evidence type="ECO:0000256" key="7">
    <source>
        <dbReference type="ARBA" id="ARBA00022692"/>
    </source>
</evidence>
<reference evidence="27 28" key="1">
    <citation type="journal article" date="2018" name="Elife">
        <title>Firefly genomes illuminate parallel origins of bioluminescence in beetles.</title>
        <authorList>
            <person name="Fallon T.R."/>
            <person name="Lower S.E."/>
            <person name="Chang C.H."/>
            <person name="Bessho-Uehara M."/>
            <person name="Martin G.J."/>
            <person name="Bewick A.J."/>
            <person name="Behringer M."/>
            <person name="Debat H.J."/>
            <person name="Wong I."/>
            <person name="Day J.C."/>
            <person name="Suvorov A."/>
            <person name="Silva C.J."/>
            <person name="Stanger-Hall K.F."/>
            <person name="Hall D.W."/>
            <person name="Schmitz R.J."/>
            <person name="Nelson D.R."/>
            <person name="Lewis S.M."/>
            <person name="Shigenobu S."/>
            <person name="Bybee S.M."/>
            <person name="Larracuente A.M."/>
            <person name="Oba Y."/>
            <person name="Weng J.K."/>
        </authorList>
    </citation>
    <scope>NUCLEOTIDE SEQUENCE [LARGE SCALE GENOMIC DNA]</scope>
    <source>
        <strain evidence="27">1611_PpyrPB1</strain>
        <tissue evidence="27">Whole body</tissue>
    </source>
</reference>
<evidence type="ECO:0000256" key="9">
    <source>
        <dbReference type="ARBA" id="ARBA00022737"/>
    </source>
</evidence>
<feature type="region of interest" description="Disordered" evidence="24">
    <location>
        <begin position="830"/>
        <end position="859"/>
    </location>
</feature>
<keyword evidence="28" id="KW-1185">Reference proteome</keyword>
<dbReference type="PANTHER" id="PTHR45627:SF8">
    <property type="entry name" value="ADENYLATE CYCLASE TYPE 9"/>
    <property type="match status" value="1"/>
</dbReference>
<dbReference type="PROSITE" id="PS00452">
    <property type="entry name" value="GUANYLATE_CYCLASE_1"/>
    <property type="match status" value="1"/>
</dbReference>
<dbReference type="OrthoDB" id="10035433at2759"/>
<evidence type="ECO:0000256" key="24">
    <source>
        <dbReference type="SAM" id="MobiDB-lite"/>
    </source>
</evidence>